<dbReference type="InterPro" id="IPR010001">
    <property type="entry name" value="BofA"/>
</dbReference>
<gene>
    <name evidence="2" type="ORF">CUU66_22650</name>
</gene>
<keyword evidence="1" id="KW-0812">Transmembrane</keyword>
<evidence type="ECO:0000313" key="3">
    <source>
        <dbReference type="Proteomes" id="UP000234748"/>
    </source>
</evidence>
<comment type="caution">
    <text evidence="2">The sequence shown here is derived from an EMBL/GenBank/DDBJ whole genome shotgun (WGS) entry which is preliminary data.</text>
</comment>
<feature type="transmembrane region" description="Helical" evidence="1">
    <location>
        <begin position="63"/>
        <end position="86"/>
    </location>
</feature>
<keyword evidence="1" id="KW-1133">Transmembrane helix</keyword>
<reference evidence="2 3" key="1">
    <citation type="submission" date="2017-11" db="EMBL/GenBank/DDBJ databases">
        <title>Comparitive Functional Genomics of Dry Heat Resistant strains isolated from the Viking Spacecraft.</title>
        <authorList>
            <person name="Seuylemezian A."/>
            <person name="Cooper K."/>
            <person name="Vaishampayan P."/>
        </authorList>
    </citation>
    <scope>NUCLEOTIDE SEQUENCE [LARGE SCALE GENOMIC DNA]</scope>
    <source>
        <strain evidence="2 3">V1-29</strain>
    </source>
</reference>
<protein>
    <submittedName>
        <fullName evidence="2">Pro-sigmaK processing inhibitor BofA</fullName>
    </submittedName>
</protein>
<sequence>MEPIAFVAVIGCLIVLLLLMGTPLKPLRWIGQAFIKLVIGALFLFFLNAAGTNIGLHVPINPATATIAGFLGIPGTAALAAIQYWIL</sequence>
<keyword evidence="1" id="KW-0472">Membrane</keyword>
<feature type="transmembrane region" description="Helical" evidence="1">
    <location>
        <begin position="6"/>
        <end position="24"/>
    </location>
</feature>
<evidence type="ECO:0000313" key="2">
    <source>
        <dbReference type="EMBL" id="PLT27681.1"/>
    </source>
</evidence>
<name>A0A2N5M011_9BACI</name>
<dbReference type="RefSeq" id="WP_101645664.1">
    <property type="nucleotide sequence ID" value="NZ_PGUY01000085.1"/>
</dbReference>
<evidence type="ECO:0000256" key="1">
    <source>
        <dbReference type="SAM" id="Phobius"/>
    </source>
</evidence>
<dbReference type="OrthoDB" id="2692225at2"/>
<organism evidence="2 3">
    <name type="scientific">Peribacillus deserti</name>
    <dbReference type="NCBI Taxonomy" id="673318"/>
    <lineage>
        <taxon>Bacteria</taxon>
        <taxon>Bacillati</taxon>
        <taxon>Bacillota</taxon>
        <taxon>Bacilli</taxon>
        <taxon>Bacillales</taxon>
        <taxon>Bacillaceae</taxon>
        <taxon>Peribacillus</taxon>
    </lineage>
</organism>
<proteinExistence type="predicted"/>
<dbReference type="NCBIfam" id="TIGR02862">
    <property type="entry name" value="spore_BofA"/>
    <property type="match status" value="1"/>
</dbReference>
<feature type="transmembrane region" description="Helical" evidence="1">
    <location>
        <begin position="33"/>
        <end position="51"/>
    </location>
</feature>
<dbReference type="AlphaFoldDB" id="A0A2N5M011"/>
<accession>A0A2N5M011</accession>
<dbReference type="Pfam" id="PF07441">
    <property type="entry name" value="BofA"/>
    <property type="match status" value="1"/>
</dbReference>
<dbReference type="EMBL" id="PGUY01000085">
    <property type="protein sequence ID" value="PLT27681.1"/>
    <property type="molecule type" value="Genomic_DNA"/>
</dbReference>
<keyword evidence="3" id="KW-1185">Reference proteome</keyword>
<dbReference type="Proteomes" id="UP000234748">
    <property type="component" value="Unassembled WGS sequence"/>
</dbReference>